<dbReference type="Proteomes" id="UP000711614">
    <property type="component" value="Unassembled WGS sequence"/>
</dbReference>
<comment type="caution">
    <text evidence="5">The sequence shown here is derived from an EMBL/GenBank/DDBJ whole genome shotgun (WGS) entry which is preliminary data.</text>
</comment>
<dbReference type="GO" id="GO:0016787">
    <property type="term" value="F:hydrolase activity"/>
    <property type="evidence" value="ECO:0007669"/>
    <property type="project" value="UniProtKB-KW"/>
</dbReference>
<keyword evidence="2 3" id="KW-0378">Hydrolase</keyword>
<evidence type="ECO:0000256" key="3">
    <source>
        <dbReference type="RuleBase" id="RU361235"/>
    </source>
</evidence>
<name>A0ABS4YYH6_9MICC</name>
<dbReference type="PANTHER" id="PTHR11559">
    <property type="entry name" value="CARBOXYLESTERASE"/>
    <property type="match status" value="1"/>
</dbReference>
<evidence type="ECO:0000256" key="1">
    <source>
        <dbReference type="ARBA" id="ARBA00005964"/>
    </source>
</evidence>
<dbReference type="EMBL" id="JAGIOI010000001">
    <property type="protein sequence ID" value="MBP2413866.1"/>
    <property type="molecule type" value="Genomic_DNA"/>
</dbReference>
<dbReference type="Pfam" id="PF00135">
    <property type="entry name" value="COesterase"/>
    <property type="match status" value="1"/>
</dbReference>
<dbReference type="RefSeq" id="WP_209681445.1">
    <property type="nucleotide sequence ID" value="NZ_JAGIOI010000001.1"/>
</dbReference>
<dbReference type="SUPFAM" id="SSF53474">
    <property type="entry name" value="alpha/beta-Hydrolases"/>
    <property type="match status" value="1"/>
</dbReference>
<reference evidence="5 6" key="1">
    <citation type="submission" date="2021-03" db="EMBL/GenBank/DDBJ databases">
        <title>Sequencing the genomes of 1000 actinobacteria strains.</title>
        <authorList>
            <person name="Klenk H.-P."/>
        </authorList>
    </citation>
    <scope>NUCLEOTIDE SEQUENCE [LARGE SCALE GENOMIC DNA]</scope>
    <source>
        <strain evidence="5 6">DSM 16005</strain>
    </source>
</reference>
<dbReference type="InterPro" id="IPR029058">
    <property type="entry name" value="AB_hydrolase_fold"/>
</dbReference>
<dbReference type="Gene3D" id="3.40.50.1820">
    <property type="entry name" value="alpha/beta hydrolase"/>
    <property type="match status" value="1"/>
</dbReference>
<dbReference type="InterPro" id="IPR019826">
    <property type="entry name" value="Carboxylesterase_B_AS"/>
</dbReference>
<gene>
    <name evidence="5" type="ORF">JOF48_002665</name>
</gene>
<feature type="domain" description="Carboxylesterase type B" evidence="4">
    <location>
        <begin position="12"/>
        <end position="460"/>
    </location>
</feature>
<evidence type="ECO:0000313" key="6">
    <source>
        <dbReference type="Proteomes" id="UP000711614"/>
    </source>
</evidence>
<evidence type="ECO:0000256" key="2">
    <source>
        <dbReference type="ARBA" id="ARBA00022801"/>
    </source>
</evidence>
<dbReference type="EC" id="3.1.1.-" evidence="3"/>
<keyword evidence="6" id="KW-1185">Reference proteome</keyword>
<dbReference type="InterPro" id="IPR002018">
    <property type="entry name" value="CarbesteraseB"/>
</dbReference>
<protein>
    <recommendedName>
        <fullName evidence="3">Carboxylic ester hydrolase</fullName>
        <ecNumber evidence="3">3.1.1.-</ecNumber>
    </recommendedName>
</protein>
<organism evidence="5 6">
    <name type="scientific">Arthrobacter stackebrandtii</name>
    <dbReference type="NCBI Taxonomy" id="272161"/>
    <lineage>
        <taxon>Bacteria</taxon>
        <taxon>Bacillati</taxon>
        <taxon>Actinomycetota</taxon>
        <taxon>Actinomycetes</taxon>
        <taxon>Micrococcales</taxon>
        <taxon>Micrococcaceae</taxon>
        <taxon>Arthrobacter</taxon>
    </lineage>
</organism>
<evidence type="ECO:0000259" key="4">
    <source>
        <dbReference type="Pfam" id="PF00135"/>
    </source>
</evidence>
<dbReference type="PROSITE" id="PS51257">
    <property type="entry name" value="PROKAR_LIPOPROTEIN"/>
    <property type="match status" value="1"/>
</dbReference>
<comment type="similarity">
    <text evidence="1 3">Belongs to the type-B carboxylesterase/lipase family.</text>
</comment>
<proteinExistence type="inferred from homology"/>
<dbReference type="InterPro" id="IPR050309">
    <property type="entry name" value="Type-B_Carboxylest/Lipase"/>
</dbReference>
<sequence>MLKHDAGPAVGPIASTSCGKVRGVARDGVEHYLGIPYAAAPVGHLRFARPAPAPAWDGVLDATELGPTAPQNPYAGAIARVLPTVIVSGDKFLNLNIVAPARQDQQLRPVMVWFHGGSLQHGSNSLAGYRGGSFARDGIVYVAVNYRLGAEGFSVLAGAPLNLGLADQLAALHWVQREITAFGGDPGRVTVFGQSAGGNTVAALLAHPNAELLFSRAIIQSGPLTADPADKAGRITKKIARDLKIPATREAFAAHTPAELLAAQERVTAGSTPLTGGPSYALALDDSLVPAGPAEALASGAGSGIPLLIGTTTDEARLWLVPSGLVMKLKSLHLAVARRKVGITAAAVKLFKRNRPYSVTGEILGALATDKLLRVPMNQLADARLSGPAPTYVYEFAWESPVGHLRAAHAVELGFVFDDLASPDSLGLAGSTAPQELAAQMHRAWVDFATSGSPGWEAWNALRPVKTFDGGTNPVVHAPRDDERAALTT</sequence>
<evidence type="ECO:0000313" key="5">
    <source>
        <dbReference type="EMBL" id="MBP2413866.1"/>
    </source>
</evidence>
<dbReference type="PROSITE" id="PS00122">
    <property type="entry name" value="CARBOXYLESTERASE_B_1"/>
    <property type="match status" value="1"/>
</dbReference>
<accession>A0ABS4YYH6</accession>